<dbReference type="AlphaFoldDB" id="A0A143PVV0"/>
<dbReference type="PANTHER" id="PTHR40446">
    <property type="entry name" value="N-ACETYLGLUCOSAMINE-1-PHOSPHODIESTER ALPHA-N-ACETYLGLUCOSAMINIDASE"/>
    <property type="match status" value="1"/>
</dbReference>
<keyword evidence="3" id="KW-1185">Reference proteome</keyword>
<evidence type="ECO:0000313" key="3">
    <source>
        <dbReference type="Proteomes" id="UP000076079"/>
    </source>
</evidence>
<protein>
    <submittedName>
        <fullName evidence="2">Exopolysaccharide biosynthesis protein related to N-acetylglucosamine-1-phosphodiester alpha-N-acetylglucosaminidase</fullName>
    </submittedName>
</protein>
<proteinExistence type="predicted"/>
<gene>
    <name evidence="2" type="ORF">LuPra_06107</name>
</gene>
<dbReference type="Pfam" id="PF09992">
    <property type="entry name" value="NAGPA"/>
    <property type="match status" value="1"/>
</dbReference>
<accession>A0A143PVV0</accession>
<dbReference type="KEGG" id="abac:LuPra_06107"/>
<feature type="domain" description="Phosphodiester glycosidase" evidence="1">
    <location>
        <begin position="241"/>
        <end position="409"/>
    </location>
</feature>
<organism evidence="2 3">
    <name type="scientific">Luteitalea pratensis</name>
    <dbReference type="NCBI Taxonomy" id="1855912"/>
    <lineage>
        <taxon>Bacteria</taxon>
        <taxon>Pseudomonadati</taxon>
        <taxon>Acidobacteriota</taxon>
        <taxon>Vicinamibacteria</taxon>
        <taxon>Vicinamibacterales</taxon>
        <taxon>Vicinamibacteraceae</taxon>
        <taxon>Luteitalea</taxon>
    </lineage>
</organism>
<reference evidence="2 3" key="1">
    <citation type="journal article" date="2016" name="Genome Announc.">
        <title>First Complete Genome Sequence of a Subdivision 6 Acidobacterium Strain.</title>
        <authorList>
            <person name="Huang S."/>
            <person name="Vieira S."/>
            <person name="Bunk B."/>
            <person name="Riedel T."/>
            <person name="Sproer C."/>
            <person name="Overmann J."/>
        </authorList>
    </citation>
    <scope>NUCLEOTIDE SEQUENCE [LARGE SCALE GENOMIC DNA]</scope>
    <source>
        <strain evidence="3">DSM 100886 HEG_-6_39</strain>
    </source>
</reference>
<dbReference type="STRING" id="1855912.LuPra_06107"/>
<name>A0A143PVV0_LUTPR</name>
<evidence type="ECO:0000313" key="2">
    <source>
        <dbReference type="EMBL" id="AMY12825.1"/>
    </source>
</evidence>
<dbReference type="EMBL" id="CP015136">
    <property type="protein sequence ID" value="AMY12825.1"/>
    <property type="molecule type" value="Genomic_DNA"/>
</dbReference>
<dbReference type="PANTHER" id="PTHR40446:SF2">
    <property type="entry name" value="N-ACETYLGLUCOSAMINE-1-PHOSPHODIESTER ALPHA-N-ACETYLGLUCOSAMINIDASE"/>
    <property type="match status" value="1"/>
</dbReference>
<dbReference type="Proteomes" id="UP000076079">
    <property type="component" value="Chromosome"/>
</dbReference>
<dbReference type="InterPro" id="IPR018711">
    <property type="entry name" value="NAGPA"/>
</dbReference>
<evidence type="ECO:0000259" key="1">
    <source>
        <dbReference type="Pfam" id="PF09992"/>
    </source>
</evidence>
<sequence>MPVQFVDKAIDVGFGHYDFPVRLPIVLLCGLILVTPWPPARAAVDADLSFLGRAERVGDGVELFRVDGDRAFVVPGEPARPVAPRSLRLLRLDPSRVRLASALAGSEMPARATVLDIARRTQAIAAVNAGFFAPTGDPNGLLKIDGRLLSDTGRARGAVALFDRAGRLDGHFDQVSARVRLRFRSGTQWRTVRIDGVDTIRGAGRLALYTPASGASTDTPGGLEWTIDGAPLRARRTTTDGNAPIPLTGYVLSYGGHVAPPALAGFDQAPSVEVRESLDVRSGRHVREWTRAGTLVGGAGLLLQEGRPLREWAVERLSKGFETSAHPRTVIARDGRGSWWLITIDGRQPDRAIGMSFSEMQVLLARLGATDALNLDGGGSTTMVVRGEVVNRPSDLTGPRPVSDALVVTSR</sequence>
<reference evidence="3" key="2">
    <citation type="submission" date="2016-04" db="EMBL/GenBank/DDBJ databases">
        <title>First Complete Genome Sequence of a Subdivision 6 Acidobacterium.</title>
        <authorList>
            <person name="Huang S."/>
            <person name="Vieira S."/>
            <person name="Bunk B."/>
            <person name="Riedel T."/>
            <person name="Sproeer C."/>
            <person name="Overmann J."/>
        </authorList>
    </citation>
    <scope>NUCLEOTIDE SEQUENCE [LARGE SCALE GENOMIC DNA]</scope>
    <source>
        <strain evidence="3">DSM 100886 HEG_-6_39</strain>
    </source>
</reference>